<evidence type="ECO:0000313" key="1">
    <source>
        <dbReference type="EMBL" id="KEO59104.1"/>
    </source>
</evidence>
<dbReference type="Proteomes" id="UP000027463">
    <property type="component" value="Unassembled WGS sequence"/>
</dbReference>
<gene>
    <name evidence="1" type="ORF">SMB34_11070</name>
</gene>
<accession>A0ABR4TTB3</accession>
<keyword evidence="2" id="KW-1185">Reference proteome</keyword>
<name>A0ABR4TTB3_9PROT</name>
<dbReference type="EMBL" id="AUNC01000002">
    <property type="protein sequence ID" value="KEO59104.1"/>
    <property type="molecule type" value="Genomic_DNA"/>
</dbReference>
<comment type="caution">
    <text evidence="1">The sequence shown here is derived from an EMBL/GenBank/DDBJ whole genome shotgun (WGS) entry which is preliminary data.</text>
</comment>
<organism evidence="1 2">
    <name type="scientific">Thalassospira permensis NBRC 106175</name>
    <dbReference type="NCBI Taxonomy" id="1353532"/>
    <lineage>
        <taxon>Bacteria</taxon>
        <taxon>Pseudomonadati</taxon>
        <taxon>Pseudomonadota</taxon>
        <taxon>Alphaproteobacteria</taxon>
        <taxon>Rhodospirillales</taxon>
        <taxon>Thalassospiraceae</taxon>
        <taxon>Thalassospira</taxon>
    </lineage>
</organism>
<evidence type="ECO:0000313" key="2">
    <source>
        <dbReference type="Proteomes" id="UP000027463"/>
    </source>
</evidence>
<protein>
    <submittedName>
        <fullName evidence="1">Uncharacterized protein</fullName>
    </submittedName>
</protein>
<proteinExistence type="predicted"/>
<sequence>MQTSASRFEIPHRTTHPQHITIEQKIANFGYLITEKRLNFPGPITLHSKNWQQTQ</sequence>
<reference evidence="1 2" key="1">
    <citation type="submission" date="2013-07" db="EMBL/GenBank/DDBJ databases">
        <title>Thalassospira permensis NBRC 106175 Genome Sequencing.</title>
        <authorList>
            <person name="Lai Q."/>
            <person name="Shao Z."/>
        </authorList>
    </citation>
    <scope>NUCLEOTIDE SEQUENCE [LARGE SCALE GENOMIC DNA]</scope>
    <source>
        <strain evidence="1 2">NBRC 106175</strain>
    </source>
</reference>